<accession>A0A238XRG1</accession>
<dbReference type="AlphaFoldDB" id="A0A238XRG1"/>
<feature type="active site" evidence="2">
    <location>
        <position position="31"/>
    </location>
</feature>
<gene>
    <name evidence="2" type="primary">bioD</name>
    <name evidence="3" type="ORF">SAMN04488503_0372</name>
</gene>
<dbReference type="Pfam" id="PF13500">
    <property type="entry name" value="AAA_26"/>
    <property type="match status" value="1"/>
</dbReference>
<dbReference type="GO" id="GO:0004141">
    <property type="term" value="F:dethiobiotin synthase activity"/>
    <property type="evidence" value="ECO:0007669"/>
    <property type="project" value="UniProtKB-UniRule"/>
</dbReference>
<feature type="binding site" evidence="2">
    <location>
        <position position="15"/>
    </location>
    <ligand>
        <name>Mg(2+)</name>
        <dbReference type="ChEBI" id="CHEBI:18420"/>
    </ligand>
</feature>
<comment type="similarity">
    <text evidence="2">Belongs to the dethiobiotin synthetase family.</text>
</comment>
<dbReference type="GO" id="GO:0005524">
    <property type="term" value="F:ATP binding"/>
    <property type="evidence" value="ECO:0007669"/>
    <property type="project" value="UniProtKB-UniRule"/>
</dbReference>
<dbReference type="GO" id="GO:0005829">
    <property type="term" value="C:cytosol"/>
    <property type="evidence" value="ECO:0007669"/>
    <property type="project" value="TreeGrafter"/>
</dbReference>
<keyword evidence="2" id="KW-0460">Magnesium</keyword>
<feature type="binding site" evidence="2">
    <location>
        <position position="95"/>
    </location>
    <ligand>
        <name>Mg(2+)</name>
        <dbReference type="ChEBI" id="CHEBI:18420"/>
    </ligand>
</feature>
<dbReference type="NCBIfam" id="TIGR00347">
    <property type="entry name" value="bioD"/>
    <property type="match status" value="1"/>
</dbReference>
<dbReference type="UniPathway" id="UPA00078">
    <property type="reaction ID" value="UER00161"/>
</dbReference>
<comment type="catalytic activity">
    <reaction evidence="2">
        <text>(7R,8S)-7,8-diammoniononanoate + CO2 + ATP = (4R,5S)-dethiobiotin + ADP + phosphate + 3 H(+)</text>
        <dbReference type="Rhea" id="RHEA:15805"/>
        <dbReference type="ChEBI" id="CHEBI:15378"/>
        <dbReference type="ChEBI" id="CHEBI:16526"/>
        <dbReference type="ChEBI" id="CHEBI:30616"/>
        <dbReference type="ChEBI" id="CHEBI:43474"/>
        <dbReference type="ChEBI" id="CHEBI:149469"/>
        <dbReference type="ChEBI" id="CHEBI:149473"/>
        <dbReference type="ChEBI" id="CHEBI:456216"/>
        <dbReference type="EC" id="6.3.3.3"/>
    </reaction>
</comment>
<dbReference type="PIRSF" id="PIRSF006755">
    <property type="entry name" value="DTB_synth"/>
    <property type="match status" value="1"/>
</dbReference>
<keyword evidence="2" id="KW-0479">Metal-binding</keyword>
<dbReference type="CDD" id="cd03109">
    <property type="entry name" value="DTBS"/>
    <property type="match status" value="1"/>
</dbReference>
<keyword evidence="2" id="KW-0436">Ligase</keyword>
<feature type="binding site" evidence="2">
    <location>
        <position position="42"/>
    </location>
    <ligand>
        <name>Mg(2+)</name>
        <dbReference type="ChEBI" id="CHEBI:18420"/>
    </ligand>
</feature>
<comment type="function">
    <text evidence="2">Catalyzes a mechanistically unusual reaction, the ATP-dependent insertion of CO2 between the N7 and N8 nitrogen atoms of 7,8-diaminopelargonic acid (DAPA, also called 7,8-diammoniononanoate) to form a ureido ring.</text>
</comment>
<comment type="subunit">
    <text evidence="2">Homodimer.</text>
</comment>
<evidence type="ECO:0000313" key="3">
    <source>
        <dbReference type="EMBL" id="SNR61537.1"/>
    </source>
</evidence>
<reference evidence="3 4" key="1">
    <citation type="submission" date="2017-06" db="EMBL/GenBank/DDBJ databases">
        <authorList>
            <person name="Kim H.J."/>
            <person name="Triplett B.A."/>
        </authorList>
    </citation>
    <scope>NUCLEOTIDE SEQUENCE [LARGE SCALE GENOMIC DNA]</scope>
    <source>
        <strain evidence="3 4">DSM 13116</strain>
    </source>
</reference>
<feature type="binding site" evidence="2">
    <location>
        <position position="42"/>
    </location>
    <ligand>
        <name>ATP</name>
        <dbReference type="ChEBI" id="CHEBI:30616"/>
    </ligand>
</feature>
<comment type="pathway">
    <text evidence="2">Cofactor biosynthesis; biotin biosynthesis; biotin from 7,8-diaminononanoate: step 1/2.</text>
</comment>
<dbReference type="Gene3D" id="3.40.50.300">
    <property type="entry name" value="P-loop containing nucleotide triphosphate hydrolases"/>
    <property type="match status" value="1"/>
</dbReference>
<dbReference type="GO" id="GO:0009102">
    <property type="term" value="P:biotin biosynthetic process"/>
    <property type="evidence" value="ECO:0007669"/>
    <property type="project" value="UniProtKB-UniRule"/>
</dbReference>
<keyword evidence="2" id="KW-0067">ATP-binding</keyword>
<dbReference type="EMBL" id="FZOC01000001">
    <property type="protein sequence ID" value="SNR61537.1"/>
    <property type="molecule type" value="Genomic_DNA"/>
</dbReference>
<dbReference type="Proteomes" id="UP000198324">
    <property type="component" value="Unassembled WGS sequence"/>
</dbReference>
<keyword evidence="2" id="KW-0547">Nucleotide-binding</keyword>
<dbReference type="SUPFAM" id="SSF52540">
    <property type="entry name" value="P-loop containing nucleoside triphosphate hydrolases"/>
    <property type="match status" value="1"/>
</dbReference>
<feature type="binding site" evidence="2">
    <location>
        <begin position="95"/>
        <end position="98"/>
    </location>
    <ligand>
        <name>ATP</name>
        <dbReference type="ChEBI" id="CHEBI:30616"/>
    </ligand>
</feature>
<comment type="cofactor">
    <cofactor evidence="2">
        <name>Mg(2+)</name>
        <dbReference type="ChEBI" id="CHEBI:18420"/>
    </cofactor>
</comment>
<dbReference type="PANTHER" id="PTHR43210">
    <property type="entry name" value="DETHIOBIOTIN SYNTHETASE"/>
    <property type="match status" value="1"/>
</dbReference>
<comment type="subcellular location">
    <subcellularLocation>
        <location evidence="2">Cytoplasm</location>
    </subcellularLocation>
</comment>
<dbReference type="OrthoDB" id="9802097at2"/>
<protein>
    <recommendedName>
        <fullName evidence="2">ATP-dependent dethiobiotin synthetase BioD</fullName>
        <ecNumber evidence="2">6.3.3.3</ecNumber>
    </recommendedName>
    <alternativeName>
        <fullName evidence="2">DTB synthetase</fullName>
        <shortName evidence="2">DTBS</shortName>
    </alternativeName>
    <alternativeName>
        <fullName evidence="2">Dethiobiotin synthase</fullName>
    </alternativeName>
</protein>
<feature type="binding site" evidence="2">
    <location>
        <position position="35"/>
    </location>
    <ligand>
        <name>substrate</name>
    </ligand>
</feature>
<dbReference type="RefSeq" id="WP_089271124.1">
    <property type="nucleotide sequence ID" value="NZ_FZOC01000001.1"/>
</dbReference>
<dbReference type="InterPro" id="IPR027417">
    <property type="entry name" value="P-loop_NTPase"/>
</dbReference>
<proteinExistence type="inferred from homology"/>
<dbReference type="PANTHER" id="PTHR43210:SF5">
    <property type="entry name" value="DETHIOBIOTIN SYNTHETASE"/>
    <property type="match status" value="1"/>
</dbReference>
<dbReference type="InterPro" id="IPR004472">
    <property type="entry name" value="DTB_synth_BioD"/>
</dbReference>
<organism evidence="3 4">
    <name type="scientific">Humidesulfovibrio mexicanus</name>
    <dbReference type="NCBI Taxonomy" id="147047"/>
    <lineage>
        <taxon>Bacteria</taxon>
        <taxon>Pseudomonadati</taxon>
        <taxon>Thermodesulfobacteriota</taxon>
        <taxon>Desulfovibrionia</taxon>
        <taxon>Desulfovibrionales</taxon>
        <taxon>Desulfovibrionaceae</taxon>
        <taxon>Humidesulfovibrio</taxon>
    </lineage>
</organism>
<dbReference type="EC" id="6.3.3.3" evidence="2"/>
<keyword evidence="1 2" id="KW-0093">Biotin biosynthesis</keyword>
<comment type="caution">
    <text evidence="2">Lacks conserved residue(s) required for the propagation of feature annotation.</text>
</comment>
<keyword evidence="2" id="KW-0963">Cytoplasm</keyword>
<evidence type="ECO:0000256" key="1">
    <source>
        <dbReference type="ARBA" id="ARBA00022756"/>
    </source>
</evidence>
<evidence type="ECO:0000313" key="4">
    <source>
        <dbReference type="Proteomes" id="UP000198324"/>
    </source>
</evidence>
<dbReference type="GO" id="GO:0000287">
    <property type="term" value="F:magnesium ion binding"/>
    <property type="evidence" value="ECO:0007669"/>
    <property type="project" value="UniProtKB-UniRule"/>
</dbReference>
<evidence type="ECO:0000256" key="2">
    <source>
        <dbReference type="HAMAP-Rule" id="MF_00336"/>
    </source>
</evidence>
<dbReference type="HAMAP" id="MF_00336">
    <property type="entry name" value="BioD"/>
    <property type="match status" value="1"/>
</dbReference>
<sequence>MKIFVTGTDTDAGKTVACAWLCLHSGADYWKPIQSGYPPDRDADTVSRLSGAAVHPERHMLRAPLSPLHAGRLENLCIDIDDFRTPSTTRPLVIEGAGGVLVPVNERATMLDLITRLGAPVIVAARSGLGTINHTCLTLMALRAHNIPVFGVVLSGPLHAENREAIEHFGNVKVVAEIPPLDPLSRDSLARVAPLPGALDWIRWKS</sequence>
<name>A0A238XRG1_9BACT</name>
<keyword evidence="4" id="KW-1185">Reference proteome</keyword>
<feature type="binding site" evidence="2">
    <location>
        <begin position="11"/>
        <end position="16"/>
    </location>
    <ligand>
        <name>ATP</name>
        <dbReference type="ChEBI" id="CHEBI:30616"/>
    </ligand>
</feature>